<dbReference type="OrthoDB" id="34624at2"/>
<dbReference type="PANTHER" id="PTHR37038">
    <property type="entry name" value="TRANSCRIPTIONAL REGULATOR-RELATED"/>
    <property type="match status" value="1"/>
</dbReference>
<proteinExistence type="predicted"/>
<dbReference type="InterPro" id="IPR010057">
    <property type="entry name" value="Transcription_activator_Rgg_C"/>
</dbReference>
<protein>
    <submittedName>
        <fullName evidence="1">Rgg/GadR/MutR family transcriptional regulator</fullName>
    </submittedName>
</protein>
<name>A0A1G9HUR1_ENTCA</name>
<comment type="caution">
    <text evidence="1">The sequence shown here is derived from an EMBL/GenBank/DDBJ whole genome shotgun (WGS) entry which is preliminary data.</text>
</comment>
<dbReference type="InterPro" id="IPR010982">
    <property type="entry name" value="Lambda_DNA-bd_dom_sf"/>
</dbReference>
<dbReference type="InterPro" id="IPR053163">
    <property type="entry name" value="HTH-type_regulator_Rgg"/>
</dbReference>
<accession>A0A1G9HUR1</accession>
<evidence type="ECO:0000313" key="1">
    <source>
        <dbReference type="EMBL" id="RHK01390.1"/>
    </source>
</evidence>
<gene>
    <name evidence="1" type="ORF">DW084_18470</name>
</gene>
<dbReference type="PANTHER" id="PTHR37038:SF12">
    <property type="entry name" value="TRANSCRIPTIONAL REGULATOR"/>
    <property type="match status" value="1"/>
</dbReference>
<dbReference type="Pfam" id="PF21259">
    <property type="entry name" value="Rgg_C"/>
    <property type="match status" value="1"/>
</dbReference>
<dbReference type="SUPFAM" id="SSF47413">
    <property type="entry name" value="lambda repressor-like DNA-binding domains"/>
    <property type="match status" value="1"/>
</dbReference>
<reference evidence="1 2" key="1">
    <citation type="submission" date="2018-08" db="EMBL/GenBank/DDBJ databases">
        <title>A genome reference for cultivated species of the human gut microbiota.</title>
        <authorList>
            <person name="Zou Y."/>
            <person name="Xue W."/>
            <person name="Luo G."/>
        </authorList>
    </citation>
    <scope>NUCLEOTIDE SEQUENCE [LARGE SCALE GENOMIC DNA]</scope>
    <source>
        <strain evidence="1 2">AF48-16</strain>
    </source>
</reference>
<evidence type="ECO:0000313" key="2">
    <source>
        <dbReference type="Proteomes" id="UP000286288"/>
    </source>
</evidence>
<dbReference type="PROSITE" id="PS50943">
    <property type="entry name" value="HTH_CROC1"/>
    <property type="match status" value="1"/>
</dbReference>
<dbReference type="NCBIfam" id="TIGR01716">
    <property type="entry name" value="RGG_Cterm"/>
    <property type="match status" value="1"/>
</dbReference>
<dbReference type="GO" id="GO:0003677">
    <property type="term" value="F:DNA binding"/>
    <property type="evidence" value="ECO:0007669"/>
    <property type="project" value="InterPro"/>
</dbReference>
<dbReference type="AlphaFoldDB" id="A0A1G9HUR1"/>
<organism evidence="1 2">
    <name type="scientific">Enterococcus casseliflavus</name>
    <name type="common">Enterococcus flavescens</name>
    <dbReference type="NCBI Taxonomy" id="37734"/>
    <lineage>
        <taxon>Bacteria</taxon>
        <taxon>Bacillati</taxon>
        <taxon>Bacillota</taxon>
        <taxon>Bacilli</taxon>
        <taxon>Lactobacillales</taxon>
        <taxon>Enterococcaceae</taxon>
        <taxon>Enterococcus</taxon>
    </lineage>
</organism>
<dbReference type="SMART" id="SM00530">
    <property type="entry name" value="HTH_XRE"/>
    <property type="match status" value="1"/>
</dbReference>
<dbReference type="InterPro" id="IPR001387">
    <property type="entry name" value="Cro/C1-type_HTH"/>
</dbReference>
<dbReference type="CDD" id="cd00093">
    <property type="entry name" value="HTH_XRE"/>
    <property type="match status" value="1"/>
</dbReference>
<dbReference type="RefSeq" id="WP_074536948.1">
    <property type="nucleotide sequence ID" value="NZ_FNFS01000036.1"/>
</dbReference>
<dbReference type="Proteomes" id="UP000286288">
    <property type="component" value="Unassembled WGS sequence"/>
</dbReference>
<sequence length="289" mass="33895">MSYGELIRKIRLEKGFSQKEIYYDIVTKSYAIEFEKGNHDLSFKLLLKVLDRLMVNLEEFFFIFNYDNKQTKTNWEKFELASNSNDLRLLKQLYEEVASSQKSSDRVFRAMINMRYKVMVHFKETGMVDNSQATVSDIQIVADYLESIQTWTLQEIQLYSNTMGFFKPEQQILFFDNALKKIGMYRLYPPGETIYAKLFINSCGNFIGQGNFTYARKAVAQLQPLTLGLHSSVFKLYHSFFEQVILFCTVEKNASKTAIEQTLQLFDVLGFTYLRAQCFDFFTQIQAIY</sequence>
<dbReference type="InterPro" id="IPR011990">
    <property type="entry name" value="TPR-like_helical_dom_sf"/>
</dbReference>
<dbReference type="EMBL" id="QRMZ01000066">
    <property type="protein sequence ID" value="RHK01390.1"/>
    <property type="molecule type" value="Genomic_DNA"/>
</dbReference>
<dbReference type="Gene3D" id="1.25.40.10">
    <property type="entry name" value="Tetratricopeptide repeat domain"/>
    <property type="match status" value="1"/>
</dbReference>